<dbReference type="EMBL" id="AMZH03009970">
    <property type="protein sequence ID" value="RRT55685.1"/>
    <property type="molecule type" value="Genomic_DNA"/>
</dbReference>
<sequence length="80" mass="9009">MELSMEHSKKAEEHNTRTIIFVPFAAVTVKRWRLGVQKGSLTSSNKRTHYTLEDAVMADEISLVSFPTAVSTKVKLMSIE</sequence>
<accession>A0A426YVE9</accession>
<evidence type="ECO:0000313" key="2">
    <source>
        <dbReference type="Proteomes" id="UP000287651"/>
    </source>
</evidence>
<comment type="caution">
    <text evidence="1">The sequence shown here is derived from an EMBL/GenBank/DDBJ whole genome shotgun (WGS) entry which is preliminary data.</text>
</comment>
<reference evidence="1 2" key="1">
    <citation type="journal article" date="2014" name="Agronomy (Basel)">
        <title>A Draft Genome Sequence for Ensete ventricosum, the Drought-Tolerant Tree Against Hunger.</title>
        <authorList>
            <person name="Harrison J."/>
            <person name="Moore K.A."/>
            <person name="Paszkiewicz K."/>
            <person name="Jones T."/>
            <person name="Grant M."/>
            <person name="Ambacheew D."/>
            <person name="Muzemil S."/>
            <person name="Studholme D.J."/>
        </authorList>
    </citation>
    <scope>NUCLEOTIDE SEQUENCE [LARGE SCALE GENOMIC DNA]</scope>
</reference>
<protein>
    <submittedName>
        <fullName evidence="1">Uncharacterized protein</fullName>
    </submittedName>
</protein>
<evidence type="ECO:0000313" key="1">
    <source>
        <dbReference type="EMBL" id="RRT55685.1"/>
    </source>
</evidence>
<gene>
    <name evidence="1" type="ORF">B296_00018106</name>
</gene>
<name>A0A426YVE9_ENSVE</name>
<dbReference type="Proteomes" id="UP000287651">
    <property type="component" value="Unassembled WGS sequence"/>
</dbReference>
<organism evidence="1 2">
    <name type="scientific">Ensete ventricosum</name>
    <name type="common">Abyssinian banana</name>
    <name type="synonym">Musa ensete</name>
    <dbReference type="NCBI Taxonomy" id="4639"/>
    <lineage>
        <taxon>Eukaryota</taxon>
        <taxon>Viridiplantae</taxon>
        <taxon>Streptophyta</taxon>
        <taxon>Embryophyta</taxon>
        <taxon>Tracheophyta</taxon>
        <taxon>Spermatophyta</taxon>
        <taxon>Magnoliopsida</taxon>
        <taxon>Liliopsida</taxon>
        <taxon>Zingiberales</taxon>
        <taxon>Musaceae</taxon>
        <taxon>Ensete</taxon>
    </lineage>
</organism>
<dbReference type="AlphaFoldDB" id="A0A426YVE9"/>
<proteinExistence type="predicted"/>